<dbReference type="CDD" id="cd06170">
    <property type="entry name" value="LuxR_C_like"/>
    <property type="match status" value="1"/>
</dbReference>
<keyword evidence="4" id="KW-0597">Phosphoprotein</keyword>
<dbReference type="SMART" id="SM00421">
    <property type="entry name" value="HTH_LUXR"/>
    <property type="match status" value="1"/>
</dbReference>
<dbReference type="SUPFAM" id="SSF52172">
    <property type="entry name" value="CheY-like"/>
    <property type="match status" value="1"/>
</dbReference>
<accession>W0PAU2</accession>
<dbReference type="SMART" id="SM00448">
    <property type="entry name" value="REC"/>
    <property type="match status" value="1"/>
</dbReference>
<organism evidence="7 8">
    <name type="scientific">Advenella mimigardefordensis (strain DSM 17166 / LMG 22922 / DPN7)</name>
    <dbReference type="NCBI Taxonomy" id="1247726"/>
    <lineage>
        <taxon>Bacteria</taxon>
        <taxon>Pseudomonadati</taxon>
        <taxon>Pseudomonadota</taxon>
        <taxon>Betaproteobacteria</taxon>
        <taxon>Burkholderiales</taxon>
        <taxon>Alcaligenaceae</taxon>
    </lineage>
</organism>
<dbReference type="Proteomes" id="UP000019095">
    <property type="component" value="Chromosome"/>
</dbReference>
<dbReference type="AlphaFoldDB" id="W0PAU2"/>
<dbReference type="Gene3D" id="1.10.10.10">
    <property type="entry name" value="Winged helix-like DNA-binding domain superfamily/Winged helix DNA-binding domain"/>
    <property type="match status" value="1"/>
</dbReference>
<dbReference type="GO" id="GO:0006355">
    <property type="term" value="P:regulation of DNA-templated transcription"/>
    <property type="evidence" value="ECO:0007669"/>
    <property type="project" value="InterPro"/>
</dbReference>
<name>W0PAU2_ADVMD</name>
<keyword evidence="2" id="KW-0238">DNA-binding</keyword>
<dbReference type="Pfam" id="PF00196">
    <property type="entry name" value="GerE"/>
    <property type="match status" value="1"/>
</dbReference>
<dbReference type="InterPro" id="IPR011006">
    <property type="entry name" value="CheY-like_superfamily"/>
</dbReference>
<keyword evidence="1" id="KW-0805">Transcription regulation</keyword>
<dbReference type="InterPro" id="IPR039420">
    <property type="entry name" value="WalR-like"/>
</dbReference>
<evidence type="ECO:0000313" key="7">
    <source>
        <dbReference type="EMBL" id="AHG62168.1"/>
    </source>
</evidence>
<dbReference type="PANTHER" id="PTHR43214:SF41">
    <property type="entry name" value="NITRATE_NITRITE RESPONSE REGULATOR PROTEIN NARP"/>
    <property type="match status" value="1"/>
</dbReference>
<dbReference type="GO" id="GO:0000160">
    <property type="term" value="P:phosphorelay signal transduction system"/>
    <property type="evidence" value="ECO:0007669"/>
    <property type="project" value="InterPro"/>
</dbReference>
<sequence length="230" mass="25300">MRLCMVNLMAPVLIVEDDSVMQQRLRSILLEIGYADEALQFMCSIADVKCHTDFSQIALALIDLGLPDGNGIDIIESLSAIRAEIPILVISAWSSEAMIINALQAGATGYILKERDDIELKVSIRSILKGGAPIDPFVARHILSRLPMQKAAPIEAIPEASKDEADSVNLTAREHQILNLVALGLSNQEIANQLFLSRHTVETHIRRVYRKLAVTNRTKAVSRARTIGLL</sequence>
<evidence type="ECO:0000256" key="1">
    <source>
        <dbReference type="ARBA" id="ARBA00023015"/>
    </source>
</evidence>
<keyword evidence="8" id="KW-1185">Reference proteome</keyword>
<dbReference type="PROSITE" id="PS50043">
    <property type="entry name" value="HTH_LUXR_2"/>
    <property type="match status" value="1"/>
</dbReference>
<proteinExistence type="predicted"/>
<feature type="domain" description="HTH luxR-type" evidence="5">
    <location>
        <begin position="163"/>
        <end position="228"/>
    </location>
</feature>
<dbReference type="HOGENOM" id="CLU_000445_90_10_4"/>
<feature type="modified residue" description="4-aspartylphosphate" evidence="4">
    <location>
        <position position="63"/>
    </location>
</feature>
<dbReference type="InterPro" id="IPR000792">
    <property type="entry name" value="Tscrpt_reg_LuxR_C"/>
</dbReference>
<dbReference type="CDD" id="cd00156">
    <property type="entry name" value="REC"/>
    <property type="match status" value="1"/>
</dbReference>
<dbReference type="OrthoDB" id="3623000at2"/>
<evidence type="ECO:0000313" key="8">
    <source>
        <dbReference type="Proteomes" id="UP000019095"/>
    </source>
</evidence>
<dbReference type="EMBL" id="CP003915">
    <property type="protein sequence ID" value="AHG62168.1"/>
    <property type="molecule type" value="Genomic_DNA"/>
</dbReference>
<evidence type="ECO:0000256" key="3">
    <source>
        <dbReference type="ARBA" id="ARBA00023163"/>
    </source>
</evidence>
<evidence type="ECO:0000256" key="2">
    <source>
        <dbReference type="ARBA" id="ARBA00023125"/>
    </source>
</evidence>
<dbReference type="PROSITE" id="PS50110">
    <property type="entry name" value="RESPONSE_REGULATORY"/>
    <property type="match status" value="1"/>
</dbReference>
<keyword evidence="3" id="KW-0804">Transcription</keyword>
<dbReference type="GO" id="GO:0003677">
    <property type="term" value="F:DNA binding"/>
    <property type="evidence" value="ECO:0007669"/>
    <property type="project" value="UniProtKB-KW"/>
</dbReference>
<reference evidence="7 8" key="1">
    <citation type="journal article" date="2014" name="Microbiology">
        <title>Unravelling the complete genome sequence of Advenella mimigardefordensis strain DPN7T and novel insights in the catabolism of the xenobiotic polythioester precursor 3,3'-dithiodipropionate.</title>
        <authorList>
            <person name="Wubbeler J.H."/>
            <person name="Hiessl S."/>
            <person name="Schuldes J."/>
            <person name="Thurmer A."/>
            <person name="Daniel R."/>
            <person name="Steinbuchel A."/>
        </authorList>
    </citation>
    <scope>NUCLEOTIDE SEQUENCE [LARGE SCALE GENOMIC DNA]</scope>
    <source>
        <strain evidence="8">DSM 17166 / LMG 22922 / DPN7</strain>
    </source>
</reference>
<dbReference type="KEGG" id="amim:MIM_c00650"/>
<dbReference type="InterPro" id="IPR036388">
    <property type="entry name" value="WH-like_DNA-bd_sf"/>
</dbReference>
<dbReference type="InterPro" id="IPR016032">
    <property type="entry name" value="Sig_transdc_resp-reg_C-effctor"/>
</dbReference>
<evidence type="ECO:0000256" key="4">
    <source>
        <dbReference type="PROSITE-ProRule" id="PRU00169"/>
    </source>
</evidence>
<dbReference type="Gene3D" id="3.40.50.2300">
    <property type="match status" value="1"/>
</dbReference>
<gene>
    <name evidence="7" type="ORF">MIM_c00650</name>
</gene>
<dbReference type="PRINTS" id="PR00038">
    <property type="entry name" value="HTHLUXR"/>
</dbReference>
<dbReference type="InterPro" id="IPR001789">
    <property type="entry name" value="Sig_transdc_resp-reg_receiver"/>
</dbReference>
<evidence type="ECO:0000259" key="5">
    <source>
        <dbReference type="PROSITE" id="PS50043"/>
    </source>
</evidence>
<evidence type="ECO:0000259" key="6">
    <source>
        <dbReference type="PROSITE" id="PS50110"/>
    </source>
</evidence>
<protein>
    <submittedName>
        <fullName evidence="7">Two component transcriptional regulator, LuxR family</fullName>
    </submittedName>
</protein>
<dbReference type="eggNOG" id="COG2197">
    <property type="taxonomic scope" value="Bacteria"/>
</dbReference>
<dbReference type="Pfam" id="PF00072">
    <property type="entry name" value="Response_reg"/>
    <property type="match status" value="1"/>
</dbReference>
<dbReference type="PROSITE" id="PS00622">
    <property type="entry name" value="HTH_LUXR_1"/>
    <property type="match status" value="1"/>
</dbReference>
<dbReference type="STRING" id="1247726.MIM_c00650"/>
<dbReference type="SUPFAM" id="SSF46894">
    <property type="entry name" value="C-terminal effector domain of the bipartite response regulators"/>
    <property type="match status" value="1"/>
</dbReference>
<dbReference type="PANTHER" id="PTHR43214">
    <property type="entry name" value="TWO-COMPONENT RESPONSE REGULATOR"/>
    <property type="match status" value="1"/>
</dbReference>
<dbReference type="FunFam" id="1.10.10.10:FF:000153">
    <property type="entry name" value="LuxR family transcriptional regulator"/>
    <property type="match status" value="1"/>
</dbReference>
<feature type="domain" description="Response regulatory" evidence="6">
    <location>
        <begin position="11"/>
        <end position="128"/>
    </location>
</feature>
<dbReference type="PATRIC" id="fig|1247726.3.peg.71"/>